<dbReference type="Gramene" id="Pp3c4_9430V3.2">
    <property type="protein sequence ID" value="Pp3c4_9430V3.2"/>
    <property type="gene ID" value="Pp3c4_9430"/>
</dbReference>
<dbReference type="KEGG" id="ppp:112281098"/>
<sequence>MHNSWPGGPMRMIMDSEAGDDTRSRKMDFDMASLKSLEETQQSWLLEPAAPKEKKEIDLGCVVCSRKMFFILIGTLFAAGAIVGLSILIYKFAPRKQHHPPPLDNYTIALKMALKFFDAQKSGHLPPSNNISWRSHSGLNDGRDAGVNLTGGYYDAGDNIKFGFPAAYAMTLLSWSVIEYKSKYLAAGELNHAKEIIKWGTDYMLKTFTSSSSTVDRVFAQVGSGNTSSPNDHYCWERPEDMDYPRPAYAVSSAPDLGAEMAAALAAASIVFKDTPAYSRKLITGATNIWTFARRMGNRASYVVGLPEGEVPFYNSTSYWDEFLWGGVWMYYATGNITYLQLITNSALAKNANANGGGPTYGVFSWDNKLIGAQVLLSRLLLVQSPGYPYEQLLREYHNQTQTVMCSYLPQFKKFGVTKGGLTVFMPGQPQLLQYAISNSMVASTYADYMKTFDVPGWTCRNIFYTAETLNIYAQSQVNYVLGHNPMNMSYVVGYGKKYPKQVHHRAASIPKTQTRVKCTEGYKYRDANLPNPHVIEGAMVAGPNRFDKYVDRRSNYQQAEPTLAANAALVGVLVSLSTVTKGGVDTNTIFNAIPPLFQSPPPAQMAP</sequence>
<keyword evidence="15" id="KW-1185">Reference proteome</keyword>
<dbReference type="Pfam" id="PF00759">
    <property type="entry name" value="Glyco_hydro_9"/>
    <property type="match status" value="1"/>
</dbReference>
<dbReference type="Gene3D" id="1.50.10.10">
    <property type="match status" value="1"/>
</dbReference>
<evidence type="ECO:0000256" key="3">
    <source>
        <dbReference type="ARBA" id="ARBA00022801"/>
    </source>
</evidence>
<keyword evidence="4 10" id="KW-0136">Cellulose degradation</keyword>
<keyword evidence="5 8" id="KW-0119">Carbohydrate metabolism</keyword>
<organism evidence="13">
    <name type="scientific">Physcomitrium patens</name>
    <name type="common">Spreading-leaved earth moss</name>
    <name type="synonym">Physcomitrella patens</name>
    <dbReference type="NCBI Taxonomy" id="3218"/>
    <lineage>
        <taxon>Eukaryota</taxon>
        <taxon>Viridiplantae</taxon>
        <taxon>Streptophyta</taxon>
        <taxon>Embryophyta</taxon>
        <taxon>Bryophyta</taxon>
        <taxon>Bryophytina</taxon>
        <taxon>Bryopsida</taxon>
        <taxon>Funariidae</taxon>
        <taxon>Funariales</taxon>
        <taxon>Funariaceae</taxon>
        <taxon>Physcomitrium</taxon>
    </lineage>
</organism>
<dbReference type="STRING" id="3218.A9T9P3"/>
<dbReference type="OrthoDB" id="10257085at2759"/>
<keyword evidence="7 8" id="KW-0624">Polysaccharide degradation</keyword>
<evidence type="ECO:0000256" key="2">
    <source>
        <dbReference type="ARBA" id="ARBA00007072"/>
    </source>
</evidence>
<feature type="domain" description="Glycoside hydrolase family 9" evidence="12">
    <location>
        <begin position="106"/>
        <end position="574"/>
    </location>
</feature>
<dbReference type="EnsemblPlants" id="Pp3c4_9430V3.4">
    <property type="protein sequence ID" value="Pp3c4_9430V3.4"/>
    <property type="gene ID" value="Pp3c4_9430"/>
</dbReference>
<evidence type="ECO:0000256" key="4">
    <source>
        <dbReference type="ARBA" id="ARBA00023001"/>
    </source>
</evidence>
<dbReference type="HOGENOM" id="CLU_008926_1_3_1"/>
<dbReference type="PROSITE" id="PS00698">
    <property type="entry name" value="GH9_3"/>
    <property type="match status" value="1"/>
</dbReference>
<evidence type="ECO:0000256" key="11">
    <source>
        <dbReference type="SAM" id="Phobius"/>
    </source>
</evidence>
<evidence type="ECO:0000256" key="10">
    <source>
        <dbReference type="RuleBase" id="RU361166"/>
    </source>
</evidence>
<dbReference type="OMA" id="FIMMIVK"/>
<evidence type="ECO:0000256" key="9">
    <source>
        <dbReference type="PROSITE-ProRule" id="PRU10060"/>
    </source>
</evidence>
<evidence type="ECO:0000259" key="12">
    <source>
        <dbReference type="Pfam" id="PF00759"/>
    </source>
</evidence>
<keyword evidence="3 8" id="KW-0378">Hydrolase</keyword>
<dbReference type="GO" id="GO:0008810">
    <property type="term" value="F:cellulase activity"/>
    <property type="evidence" value="ECO:0007669"/>
    <property type="project" value="UniProtKB-EC"/>
</dbReference>
<gene>
    <name evidence="14" type="primary">LOC112281098</name>
    <name evidence="13" type="ORF">PHYPA_005982</name>
</gene>
<dbReference type="GO" id="GO:0030245">
    <property type="term" value="P:cellulose catabolic process"/>
    <property type="evidence" value="ECO:0007669"/>
    <property type="project" value="UniProtKB-KW"/>
</dbReference>
<dbReference type="EC" id="3.2.1.4" evidence="10"/>
<dbReference type="InterPro" id="IPR012341">
    <property type="entry name" value="6hp_glycosidase-like_sf"/>
</dbReference>
<evidence type="ECO:0000313" key="14">
    <source>
        <dbReference type="EnsemblPlants" id="Pp3c4_9430V3.1"/>
    </source>
</evidence>
<dbReference type="EnsemblPlants" id="Pp3c4_9430V3.3">
    <property type="protein sequence ID" value="Pp3c4_9430V3.3"/>
    <property type="gene ID" value="Pp3c4_9430"/>
</dbReference>
<dbReference type="Gramene" id="Pp3c4_9430V3.3">
    <property type="protein sequence ID" value="Pp3c4_9430V3.3"/>
    <property type="gene ID" value="Pp3c4_9430"/>
</dbReference>
<reference evidence="13 15" key="2">
    <citation type="journal article" date="2018" name="Plant J.">
        <title>The Physcomitrella patens chromosome-scale assembly reveals moss genome structure and evolution.</title>
        <authorList>
            <person name="Lang D."/>
            <person name="Ullrich K.K."/>
            <person name="Murat F."/>
            <person name="Fuchs J."/>
            <person name="Jenkins J."/>
            <person name="Haas F.B."/>
            <person name="Piednoel M."/>
            <person name="Gundlach H."/>
            <person name="Van Bel M."/>
            <person name="Meyberg R."/>
            <person name="Vives C."/>
            <person name="Morata J."/>
            <person name="Symeonidi A."/>
            <person name="Hiss M."/>
            <person name="Muchero W."/>
            <person name="Kamisugi Y."/>
            <person name="Saleh O."/>
            <person name="Blanc G."/>
            <person name="Decker E.L."/>
            <person name="van Gessel N."/>
            <person name="Grimwood J."/>
            <person name="Hayes R.D."/>
            <person name="Graham S.W."/>
            <person name="Gunter L.E."/>
            <person name="McDaniel S.F."/>
            <person name="Hoernstein S.N.W."/>
            <person name="Larsson A."/>
            <person name="Li F.W."/>
            <person name="Perroud P.F."/>
            <person name="Phillips J."/>
            <person name="Ranjan P."/>
            <person name="Rokshar D.S."/>
            <person name="Rothfels C.J."/>
            <person name="Schneider L."/>
            <person name="Shu S."/>
            <person name="Stevenson D.W."/>
            <person name="Thummler F."/>
            <person name="Tillich M."/>
            <person name="Villarreal Aguilar J.C."/>
            <person name="Widiez T."/>
            <person name="Wong G.K."/>
            <person name="Wymore A."/>
            <person name="Zhang Y."/>
            <person name="Zimmer A.D."/>
            <person name="Quatrano R.S."/>
            <person name="Mayer K.F.X."/>
            <person name="Goodstein D."/>
            <person name="Casacuberta J.M."/>
            <person name="Vandepoele K."/>
            <person name="Reski R."/>
            <person name="Cuming A.C."/>
            <person name="Tuskan G.A."/>
            <person name="Maumus F."/>
            <person name="Salse J."/>
            <person name="Schmutz J."/>
            <person name="Rensing S.A."/>
        </authorList>
    </citation>
    <scope>NUCLEOTIDE SEQUENCE [LARGE SCALE GENOMIC DNA]</scope>
    <source>
        <strain evidence="14 15">cv. Gransden 2004</strain>
    </source>
</reference>
<dbReference type="RefSeq" id="XP_024373040.1">
    <property type="nucleotide sequence ID" value="XM_024517272.2"/>
</dbReference>
<comment type="catalytic activity">
    <reaction evidence="1 10">
        <text>Endohydrolysis of (1-&gt;4)-beta-D-glucosidic linkages in cellulose, lichenin and cereal beta-D-glucans.</text>
        <dbReference type="EC" id="3.2.1.4"/>
    </reaction>
</comment>
<feature type="active site" evidence="9">
    <location>
        <position position="552"/>
    </location>
</feature>
<keyword evidence="11" id="KW-1133">Transmembrane helix</keyword>
<evidence type="ECO:0000313" key="13">
    <source>
        <dbReference type="EMBL" id="PNR55089.1"/>
    </source>
</evidence>
<dbReference type="PROSITE" id="PS00592">
    <property type="entry name" value="GH9_2"/>
    <property type="match status" value="1"/>
</dbReference>
<name>A9T9P3_PHYPA</name>
<proteinExistence type="inferred from homology"/>
<evidence type="ECO:0000256" key="1">
    <source>
        <dbReference type="ARBA" id="ARBA00000966"/>
    </source>
</evidence>
<reference evidence="14" key="3">
    <citation type="submission" date="2020-12" db="UniProtKB">
        <authorList>
            <consortium name="EnsemblPlants"/>
        </authorList>
    </citation>
    <scope>IDENTIFICATION</scope>
</reference>
<feature type="transmembrane region" description="Helical" evidence="11">
    <location>
        <begin position="68"/>
        <end position="90"/>
    </location>
</feature>
<dbReference type="InterPro" id="IPR001701">
    <property type="entry name" value="Glyco_hydro_9"/>
</dbReference>
<dbReference type="InterPro" id="IPR008928">
    <property type="entry name" value="6-hairpin_glycosidase_sf"/>
</dbReference>
<comment type="similarity">
    <text evidence="2 8 10">Belongs to the glycosyl hydrolase 9 (cellulase E) family.</text>
</comment>
<dbReference type="AlphaFoldDB" id="A9T9P3"/>
<reference evidence="13 15" key="1">
    <citation type="journal article" date="2008" name="Science">
        <title>The Physcomitrella genome reveals evolutionary insights into the conquest of land by plants.</title>
        <authorList>
            <person name="Rensing S."/>
            <person name="Lang D."/>
            <person name="Zimmer A."/>
            <person name="Terry A."/>
            <person name="Salamov A."/>
            <person name="Shapiro H."/>
            <person name="Nishiyama T."/>
            <person name="Perroud P.-F."/>
            <person name="Lindquist E."/>
            <person name="Kamisugi Y."/>
            <person name="Tanahashi T."/>
            <person name="Sakakibara K."/>
            <person name="Fujita T."/>
            <person name="Oishi K."/>
            <person name="Shin-I T."/>
            <person name="Kuroki Y."/>
            <person name="Toyoda A."/>
            <person name="Suzuki Y."/>
            <person name="Hashimoto A."/>
            <person name="Yamaguchi K."/>
            <person name="Sugano A."/>
            <person name="Kohara Y."/>
            <person name="Fujiyama A."/>
            <person name="Anterola A."/>
            <person name="Aoki S."/>
            <person name="Ashton N."/>
            <person name="Barbazuk W.B."/>
            <person name="Barker E."/>
            <person name="Bennetzen J."/>
            <person name="Bezanilla M."/>
            <person name="Blankenship R."/>
            <person name="Cho S.H."/>
            <person name="Dutcher S."/>
            <person name="Estelle M."/>
            <person name="Fawcett J.A."/>
            <person name="Gundlach H."/>
            <person name="Hanada K."/>
            <person name="Heyl A."/>
            <person name="Hicks K.A."/>
            <person name="Hugh J."/>
            <person name="Lohr M."/>
            <person name="Mayer K."/>
            <person name="Melkozernov A."/>
            <person name="Murata T."/>
            <person name="Nelson D."/>
            <person name="Pils B."/>
            <person name="Prigge M."/>
            <person name="Reiss B."/>
            <person name="Renner T."/>
            <person name="Rombauts S."/>
            <person name="Rushton P."/>
            <person name="Sanderfoot A."/>
            <person name="Schween G."/>
            <person name="Shiu S.-H."/>
            <person name="Stueber K."/>
            <person name="Theodoulou F.L."/>
            <person name="Tu H."/>
            <person name="Van de Peer Y."/>
            <person name="Verrier P.J."/>
            <person name="Waters E."/>
            <person name="Wood A."/>
            <person name="Yang L."/>
            <person name="Cove D."/>
            <person name="Cuming A."/>
            <person name="Hasebe M."/>
            <person name="Lucas S."/>
            <person name="Mishler D.B."/>
            <person name="Reski R."/>
            <person name="Grigoriev I."/>
            <person name="Quatrano R.S."/>
            <person name="Boore J.L."/>
        </authorList>
    </citation>
    <scope>NUCLEOTIDE SEQUENCE [LARGE SCALE GENOMIC DNA]</scope>
    <source>
        <strain evidence="14 15">cv. Gransden 2004</strain>
    </source>
</reference>
<keyword evidence="6 8" id="KW-0326">Glycosidase</keyword>
<accession>A9T9P3</accession>
<dbReference type="PANTHER" id="PTHR22298">
    <property type="entry name" value="ENDO-1,4-BETA-GLUCANASE"/>
    <property type="match status" value="1"/>
</dbReference>
<dbReference type="EMBL" id="ABEU02000004">
    <property type="protein sequence ID" value="PNR55089.1"/>
    <property type="molecule type" value="Genomic_DNA"/>
</dbReference>
<dbReference type="Gramene" id="Pp3c4_9430V3.4">
    <property type="protein sequence ID" value="Pp3c4_9430V3.4"/>
    <property type="gene ID" value="Pp3c4_9430"/>
</dbReference>
<dbReference type="Gramene" id="Pp3c4_9430V3.1">
    <property type="protein sequence ID" value="Pp3c4_9430V3.1"/>
    <property type="gene ID" value="Pp3c4_9430"/>
</dbReference>
<dbReference type="FunCoup" id="A9T9P3">
    <property type="interactions" value="1784"/>
</dbReference>
<dbReference type="Proteomes" id="UP000006727">
    <property type="component" value="Chromosome 4"/>
</dbReference>
<dbReference type="GeneID" id="112281098"/>
<dbReference type="PaxDb" id="3218-PP1S190_6V6.1"/>
<evidence type="ECO:0000256" key="6">
    <source>
        <dbReference type="ARBA" id="ARBA00023295"/>
    </source>
</evidence>
<keyword evidence="11" id="KW-0812">Transmembrane</keyword>
<dbReference type="EnsemblPlants" id="Pp3c4_9430V3.2">
    <property type="protein sequence ID" value="Pp3c4_9430V3.2"/>
    <property type="gene ID" value="Pp3c4_9430"/>
</dbReference>
<keyword evidence="11" id="KW-0472">Membrane</keyword>
<dbReference type="EnsemblPlants" id="Pp3c4_9430V3.1">
    <property type="protein sequence ID" value="Pp3c4_9430V3.1"/>
    <property type="gene ID" value="Pp3c4_9430"/>
</dbReference>
<feature type="active site" evidence="8">
    <location>
        <position position="504"/>
    </location>
</feature>
<evidence type="ECO:0000256" key="5">
    <source>
        <dbReference type="ARBA" id="ARBA00023277"/>
    </source>
</evidence>
<protein>
    <recommendedName>
        <fullName evidence="10">Endoglucanase</fullName>
        <ecNumber evidence="10">3.2.1.4</ecNumber>
    </recommendedName>
</protein>
<dbReference type="eggNOG" id="ENOG502QUUK">
    <property type="taxonomic scope" value="Eukaryota"/>
</dbReference>
<dbReference type="RefSeq" id="XP_073389407.1">
    <property type="nucleotide sequence ID" value="XM_073533306.1"/>
</dbReference>
<evidence type="ECO:0000256" key="8">
    <source>
        <dbReference type="PROSITE-ProRule" id="PRU10059"/>
    </source>
</evidence>
<dbReference type="RefSeq" id="XP_024373042.1">
    <property type="nucleotide sequence ID" value="XM_024517274.2"/>
</dbReference>
<evidence type="ECO:0000313" key="15">
    <source>
        <dbReference type="Proteomes" id="UP000006727"/>
    </source>
</evidence>
<dbReference type="SUPFAM" id="SSF48208">
    <property type="entry name" value="Six-hairpin glycosidases"/>
    <property type="match status" value="1"/>
</dbReference>
<dbReference type="InterPro" id="IPR018221">
    <property type="entry name" value="Glyco_hydro_9_His_AS"/>
</dbReference>
<feature type="active site" evidence="9">
    <location>
        <position position="561"/>
    </location>
</feature>
<dbReference type="FunFam" id="1.50.10.10:FF:000020">
    <property type="entry name" value="Endoglucanase"/>
    <property type="match status" value="1"/>
</dbReference>
<evidence type="ECO:0000256" key="7">
    <source>
        <dbReference type="ARBA" id="ARBA00023326"/>
    </source>
</evidence>
<dbReference type="InterPro" id="IPR033126">
    <property type="entry name" value="Glyco_hydro_9_Asp/Glu_AS"/>
</dbReference>